<feature type="domain" description="GTD-binding" evidence="6">
    <location>
        <begin position="11"/>
        <end position="109"/>
    </location>
</feature>
<dbReference type="EMBL" id="JACMSC010000016">
    <property type="protein sequence ID" value="KAG6481430.1"/>
    <property type="molecule type" value="Genomic_DNA"/>
</dbReference>
<dbReference type="AlphaFoldDB" id="A0A8J5FA91"/>
<dbReference type="GO" id="GO:0016020">
    <property type="term" value="C:membrane"/>
    <property type="evidence" value="ECO:0007669"/>
    <property type="project" value="UniProtKB-SubCell"/>
</dbReference>
<evidence type="ECO:0000256" key="4">
    <source>
        <dbReference type="ARBA" id="ARBA00023136"/>
    </source>
</evidence>
<dbReference type="PANTHER" id="PTHR31422:SF1">
    <property type="entry name" value="GTD-BINDING DOMAIN-CONTAINING PROTEIN"/>
    <property type="match status" value="1"/>
</dbReference>
<evidence type="ECO:0000256" key="5">
    <source>
        <dbReference type="SAM" id="MobiDB-lite"/>
    </source>
</evidence>
<dbReference type="Proteomes" id="UP000734854">
    <property type="component" value="Unassembled WGS sequence"/>
</dbReference>
<evidence type="ECO:0000259" key="6">
    <source>
        <dbReference type="PROSITE" id="PS51775"/>
    </source>
</evidence>
<keyword evidence="2" id="KW-0812">Transmembrane</keyword>
<keyword evidence="4" id="KW-0472">Membrane</keyword>
<dbReference type="InterPro" id="IPR007656">
    <property type="entry name" value="GTD-bd"/>
</dbReference>
<comment type="subcellular location">
    <subcellularLocation>
        <location evidence="1">Membrane</location>
    </subcellularLocation>
</comment>
<dbReference type="GO" id="GO:0080115">
    <property type="term" value="F:myosin XI tail binding"/>
    <property type="evidence" value="ECO:0007669"/>
    <property type="project" value="UniProtKB-ARBA"/>
</dbReference>
<dbReference type="Pfam" id="PF04576">
    <property type="entry name" value="Zein-binding"/>
    <property type="match status" value="1"/>
</dbReference>
<keyword evidence="8" id="KW-1185">Reference proteome</keyword>
<evidence type="ECO:0000313" key="7">
    <source>
        <dbReference type="EMBL" id="KAG6481430.1"/>
    </source>
</evidence>
<evidence type="ECO:0000313" key="8">
    <source>
        <dbReference type="Proteomes" id="UP000734854"/>
    </source>
</evidence>
<evidence type="ECO:0000256" key="1">
    <source>
        <dbReference type="ARBA" id="ARBA00004370"/>
    </source>
</evidence>
<feature type="region of interest" description="Disordered" evidence="5">
    <location>
        <begin position="184"/>
        <end position="203"/>
    </location>
</feature>
<keyword evidence="3" id="KW-1133">Transmembrane helix</keyword>
<accession>A0A8J5FA91</accession>
<proteinExistence type="predicted"/>
<organism evidence="7 8">
    <name type="scientific">Zingiber officinale</name>
    <name type="common">Ginger</name>
    <name type="synonym">Amomum zingiber</name>
    <dbReference type="NCBI Taxonomy" id="94328"/>
    <lineage>
        <taxon>Eukaryota</taxon>
        <taxon>Viridiplantae</taxon>
        <taxon>Streptophyta</taxon>
        <taxon>Embryophyta</taxon>
        <taxon>Tracheophyta</taxon>
        <taxon>Spermatophyta</taxon>
        <taxon>Magnoliopsida</taxon>
        <taxon>Liliopsida</taxon>
        <taxon>Zingiberales</taxon>
        <taxon>Zingiberaceae</taxon>
        <taxon>Zingiber</taxon>
    </lineage>
</organism>
<dbReference type="OrthoDB" id="761073at2759"/>
<comment type="caution">
    <text evidence="7">The sequence shown here is derived from an EMBL/GenBank/DDBJ whole genome shotgun (WGS) entry which is preliminary data.</text>
</comment>
<protein>
    <recommendedName>
        <fullName evidence="6">GTD-binding domain-containing protein</fullName>
    </recommendedName>
</protein>
<dbReference type="PANTHER" id="PTHR31422">
    <property type="entry name" value="BNAANNG28530D PROTEIN"/>
    <property type="match status" value="1"/>
</dbReference>
<feature type="region of interest" description="Disordered" evidence="5">
    <location>
        <begin position="249"/>
        <end position="272"/>
    </location>
</feature>
<sequence length="346" mass="39831">MNFRFPVMAEAEVVDLREALRTQSAALWKLFAELEEERQAAASGAEEALSMIVRLQEEKAAAKMEACQYRRIAEEKLRHADESLLILREVILQKEMEIAALRFLVQDYRHMVGGAGWINNIDRMRMEHQQWFMGGGARTLLRKGSLARNISLPATQLEELSSELHIRDQFCGLLIDEQSSIRESDATRSMNAELNRPETVDANRRRPAIDPVKLVHFSNWDHVQENQNCSHLHEARLQEFRLANNLHEDQREKKSFGNSGDGSSTSQTDVEQLKKQMQKLQKDMTEMRHGNVDKGRELMHVLGRLTEQLDDIKSQVTKADANSKCHREDDYCALTCLQEAMLSFWI</sequence>
<gene>
    <name evidence="7" type="ORF">ZIOFF_058031</name>
</gene>
<dbReference type="PROSITE" id="PS51775">
    <property type="entry name" value="GTD_BINDING"/>
    <property type="match status" value="1"/>
</dbReference>
<reference evidence="7 8" key="1">
    <citation type="submission" date="2020-08" db="EMBL/GenBank/DDBJ databases">
        <title>Plant Genome Project.</title>
        <authorList>
            <person name="Zhang R.-G."/>
        </authorList>
    </citation>
    <scope>NUCLEOTIDE SEQUENCE [LARGE SCALE GENOMIC DNA]</scope>
    <source>
        <tissue evidence="7">Rhizome</tissue>
    </source>
</reference>
<name>A0A8J5FA91_ZINOF</name>
<feature type="compositionally biased region" description="Polar residues" evidence="5">
    <location>
        <begin position="256"/>
        <end position="270"/>
    </location>
</feature>
<evidence type="ECO:0000256" key="3">
    <source>
        <dbReference type="ARBA" id="ARBA00022989"/>
    </source>
</evidence>
<evidence type="ECO:0000256" key="2">
    <source>
        <dbReference type="ARBA" id="ARBA00022692"/>
    </source>
</evidence>